<keyword evidence="3" id="KW-0732">Signal</keyword>
<feature type="region of interest" description="Disordered" evidence="1">
    <location>
        <begin position="482"/>
        <end position="503"/>
    </location>
</feature>
<proteinExistence type="predicted"/>
<feature type="transmembrane region" description="Helical" evidence="2">
    <location>
        <begin position="441"/>
        <end position="465"/>
    </location>
</feature>
<keyword evidence="2" id="KW-0472">Membrane</keyword>
<dbReference type="EMBL" id="BDSP01000169">
    <property type="protein sequence ID" value="GAX21551.1"/>
    <property type="molecule type" value="Genomic_DNA"/>
</dbReference>
<evidence type="ECO:0000256" key="2">
    <source>
        <dbReference type="SAM" id="Phobius"/>
    </source>
</evidence>
<keyword evidence="2" id="KW-0812">Transmembrane</keyword>
<sequence>MKFGLLFLAPLLVTANQFLDDRGRAHVLRDEPRVFCSATTAISLVHLGMPTDWLVATWGSPFNRFSNLAKGEKSEYFTMDIQPDDLAILQSKPSVSNPDCLDGTQPENLCDEMDEAKVKALQGVTLIIDVVENIGSDPFPLNASVALNVPVVTIDSSFDGALNCLPDAVNYLGTVDQNCYKRSYLDVVNRIYDMAEWMGIDTRHDRDLLCKATQRFQQAAKQAHDKGIRFLLASIQNQEFEEGNMRMYVTNPLHFSTARTMEEIGLPILWPGLCQEEICKSLGELPAAYELVPAKFYFPDCPDGQIEASCGKNTLYKADFLLLEGFGYQQLEDDPEAFTNLFPDPALLAGQYIAFPFDAHVFSHRSLAGWLEVLTERIQKAKRIHEATPCSEAHVTSLPHLNYKDAELGGGEYACWNPQYHNSEYATCPPEEVTEGLSNGAVAGVAVGAIFVGAFLMFVLMRFVLNYRTGIDKKFQEAEEEEKELESNTSQASHVNDAAWRSE</sequence>
<feature type="chain" id="PRO_5012419090" evidence="3">
    <location>
        <begin position="16"/>
        <end position="503"/>
    </location>
</feature>
<dbReference type="AlphaFoldDB" id="A0A1Z5K638"/>
<name>A0A1Z5K638_FISSO</name>
<dbReference type="InParanoid" id="A0A1Z5K638"/>
<evidence type="ECO:0000256" key="1">
    <source>
        <dbReference type="SAM" id="MobiDB-lite"/>
    </source>
</evidence>
<evidence type="ECO:0000256" key="3">
    <source>
        <dbReference type="SAM" id="SignalP"/>
    </source>
</evidence>
<accession>A0A1Z5K638</accession>
<keyword evidence="2" id="KW-1133">Transmembrane helix</keyword>
<evidence type="ECO:0000313" key="5">
    <source>
        <dbReference type="Proteomes" id="UP000198406"/>
    </source>
</evidence>
<protein>
    <submittedName>
        <fullName evidence="4">Uncharacterized protein</fullName>
    </submittedName>
</protein>
<gene>
    <name evidence="4" type="ORF">FisN_6Hu442</name>
</gene>
<reference evidence="4 5" key="1">
    <citation type="journal article" date="2015" name="Plant Cell">
        <title>Oil accumulation by the oleaginous diatom Fistulifera solaris as revealed by the genome and transcriptome.</title>
        <authorList>
            <person name="Tanaka T."/>
            <person name="Maeda Y."/>
            <person name="Veluchamy A."/>
            <person name="Tanaka M."/>
            <person name="Abida H."/>
            <person name="Marechal E."/>
            <person name="Bowler C."/>
            <person name="Muto M."/>
            <person name="Sunaga Y."/>
            <person name="Tanaka M."/>
            <person name="Yoshino T."/>
            <person name="Taniguchi T."/>
            <person name="Fukuda Y."/>
            <person name="Nemoto M."/>
            <person name="Matsumoto M."/>
            <person name="Wong P.S."/>
            <person name="Aburatani S."/>
            <person name="Fujibuchi W."/>
        </authorList>
    </citation>
    <scope>NUCLEOTIDE SEQUENCE [LARGE SCALE GENOMIC DNA]</scope>
    <source>
        <strain evidence="4 5">JPCC DA0580</strain>
    </source>
</reference>
<dbReference type="Proteomes" id="UP000198406">
    <property type="component" value="Unassembled WGS sequence"/>
</dbReference>
<organism evidence="4 5">
    <name type="scientific">Fistulifera solaris</name>
    <name type="common">Oleaginous diatom</name>
    <dbReference type="NCBI Taxonomy" id="1519565"/>
    <lineage>
        <taxon>Eukaryota</taxon>
        <taxon>Sar</taxon>
        <taxon>Stramenopiles</taxon>
        <taxon>Ochrophyta</taxon>
        <taxon>Bacillariophyta</taxon>
        <taxon>Bacillariophyceae</taxon>
        <taxon>Bacillariophycidae</taxon>
        <taxon>Naviculales</taxon>
        <taxon>Naviculaceae</taxon>
        <taxon>Fistulifera</taxon>
    </lineage>
</organism>
<comment type="caution">
    <text evidence="4">The sequence shown here is derived from an EMBL/GenBank/DDBJ whole genome shotgun (WGS) entry which is preliminary data.</text>
</comment>
<feature type="signal peptide" evidence="3">
    <location>
        <begin position="1"/>
        <end position="15"/>
    </location>
</feature>
<evidence type="ECO:0000313" key="4">
    <source>
        <dbReference type="EMBL" id="GAX21551.1"/>
    </source>
</evidence>
<keyword evidence="5" id="KW-1185">Reference proteome</keyword>